<dbReference type="PROSITE" id="PS01208">
    <property type="entry name" value="VWFC_1"/>
    <property type="match status" value="2"/>
</dbReference>
<evidence type="ECO:0000256" key="2">
    <source>
        <dbReference type="ARBA" id="ARBA00023157"/>
    </source>
</evidence>
<evidence type="ECO:0000313" key="7">
    <source>
        <dbReference type="Proteomes" id="UP000261520"/>
    </source>
</evidence>
<accession>A0A3B3Z8T9</accession>
<dbReference type="STRING" id="409849.ENSPMGP00000000806"/>
<dbReference type="SMART" id="SM00216">
    <property type="entry name" value="VWD"/>
    <property type="match status" value="1"/>
</dbReference>
<dbReference type="AlphaFoldDB" id="A0A3B3Z8T9"/>
<feature type="domain" description="VWFC" evidence="4">
    <location>
        <begin position="1"/>
        <end position="67"/>
    </location>
</feature>
<proteinExistence type="predicted"/>
<dbReference type="Ensembl" id="ENSPMGT00000000847.1">
    <property type="protein sequence ID" value="ENSPMGP00000000806.1"/>
    <property type="gene ID" value="ENSPMGG00000000736.1"/>
</dbReference>
<dbReference type="PANTHER" id="PTHR11339:SF384">
    <property type="entry name" value="MUCIN-2"/>
    <property type="match status" value="1"/>
</dbReference>
<reference evidence="6" key="1">
    <citation type="submission" date="2025-08" db="UniProtKB">
        <authorList>
            <consortium name="Ensembl"/>
        </authorList>
    </citation>
    <scope>IDENTIFICATION</scope>
</reference>
<feature type="domain" description="VWFD" evidence="5">
    <location>
        <begin position="68"/>
        <end position="249"/>
    </location>
</feature>
<dbReference type="InterPro" id="IPR001007">
    <property type="entry name" value="VWF_dom"/>
</dbReference>
<dbReference type="PROSITE" id="PS51233">
    <property type="entry name" value="VWFD"/>
    <property type="match status" value="1"/>
</dbReference>
<organism evidence="6 7">
    <name type="scientific">Periophthalmus magnuspinnatus</name>
    <dbReference type="NCBI Taxonomy" id="409849"/>
    <lineage>
        <taxon>Eukaryota</taxon>
        <taxon>Metazoa</taxon>
        <taxon>Chordata</taxon>
        <taxon>Craniata</taxon>
        <taxon>Vertebrata</taxon>
        <taxon>Euteleostomi</taxon>
        <taxon>Actinopterygii</taxon>
        <taxon>Neopterygii</taxon>
        <taxon>Teleostei</taxon>
        <taxon>Neoteleostei</taxon>
        <taxon>Acanthomorphata</taxon>
        <taxon>Gobiaria</taxon>
        <taxon>Gobiiformes</taxon>
        <taxon>Gobioidei</taxon>
        <taxon>Gobiidae</taxon>
        <taxon>Oxudercinae</taxon>
        <taxon>Periophthalmus</taxon>
    </lineage>
</organism>
<name>A0A3B3Z8T9_9GOBI</name>
<dbReference type="InterPro" id="IPR050780">
    <property type="entry name" value="Mucin_vWF_Thrombospondin_sf"/>
</dbReference>
<dbReference type="PANTHER" id="PTHR11339">
    <property type="entry name" value="EXTRACELLULAR MATRIX GLYCOPROTEIN RELATED"/>
    <property type="match status" value="1"/>
</dbReference>
<keyword evidence="7" id="KW-1185">Reference proteome</keyword>
<feature type="domain" description="VWFC" evidence="4">
    <location>
        <begin position="399"/>
        <end position="467"/>
    </location>
</feature>
<evidence type="ECO:0000259" key="4">
    <source>
        <dbReference type="PROSITE" id="PS50184"/>
    </source>
</evidence>
<evidence type="ECO:0000259" key="5">
    <source>
        <dbReference type="PROSITE" id="PS51233"/>
    </source>
</evidence>
<dbReference type="InterPro" id="IPR014853">
    <property type="entry name" value="VWF/SSPO/ZAN-like_Cys-rich_dom"/>
</dbReference>
<feature type="domain" description="VWFC" evidence="4">
    <location>
        <begin position="458"/>
        <end position="526"/>
    </location>
</feature>
<evidence type="ECO:0000256" key="1">
    <source>
        <dbReference type="ARBA" id="ARBA00022737"/>
    </source>
</evidence>
<dbReference type="InterPro" id="IPR001846">
    <property type="entry name" value="VWF_type-D"/>
</dbReference>
<evidence type="ECO:0000313" key="6">
    <source>
        <dbReference type="Ensembl" id="ENSPMGP00000000806.1"/>
    </source>
</evidence>
<dbReference type="Pfam" id="PF08742">
    <property type="entry name" value="C8"/>
    <property type="match status" value="1"/>
</dbReference>
<keyword evidence="2" id="KW-1015">Disulfide bond</keyword>
<evidence type="ECO:0000256" key="3">
    <source>
        <dbReference type="ARBA" id="ARBA00023180"/>
    </source>
</evidence>
<dbReference type="Pfam" id="PF00094">
    <property type="entry name" value="VWD"/>
    <property type="match status" value="1"/>
</dbReference>
<dbReference type="Proteomes" id="UP000261520">
    <property type="component" value="Unplaced"/>
</dbReference>
<evidence type="ECO:0008006" key="8">
    <source>
        <dbReference type="Google" id="ProtNLM"/>
    </source>
</evidence>
<keyword evidence="1" id="KW-0677">Repeat</keyword>
<sequence length="562" mass="63473">ENCTYLNPPRKDGDTWMSDCMSNRCENGKTISIPVQCPSITKPACANGRKPVEVYDKGGCCYHYECPCVCSGWGDPHYITFDGKYYSFQKNCTYVLVKEIIPKHNFQVLIDNENCDASGVVTCAKALIVKYKSYNVILTAETSPTYHNIVYMNGKQIFPTYENEDLSITSTTIELRLRIPKIKAVVVFKSLQFSVELPFSLFRNNTEGQCGTCDNDTSNDCRLPNGQLRPCPSMAYEWRVPDPKKPYCEHQPAPPTVTPPTSLIFPCLSFELSVFKECHEVINPDPFYKACKYDVWYMRNSTGCSSLEAYASLCLQNSICVSWRNATQGLCGKKLIKTRVDQLFIYNCIPFSRYNDKYISKCRGQKHSDDDECQSIMEGCYCPDGLTRFSSDSDLCVSACCTGPDGLPKELDETWQSGCQVCVCDRDTMGVQCQPRRCPSPHYLACDKEGEVKVNYTEDCCQQFKCGKLPGTHFFKDQCERCFCTGKKNKETMLNEFQCHEIPCRQDCPEGSVYEPKPGQCCGSCKKMNCVVTLEGSNSTVIIKVHQLNLECTRYCMSLTSS</sequence>
<reference evidence="6" key="2">
    <citation type="submission" date="2025-09" db="UniProtKB">
        <authorList>
            <consortium name="Ensembl"/>
        </authorList>
    </citation>
    <scope>IDENTIFICATION</scope>
</reference>
<protein>
    <recommendedName>
        <fullName evidence="8">VWFD domain-containing protein</fullName>
    </recommendedName>
</protein>
<dbReference type="PROSITE" id="PS50184">
    <property type="entry name" value="VWFC_2"/>
    <property type="match status" value="3"/>
</dbReference>
<dbReference type="SMART" id="SM00214">
    <property type="entry name" value="VWC"/>
    <property type="match status" value="3"/>
</dbReference>
<dbReference type="SMART" id="SM00832">
    <property type="entry name" value="C8"/>
    <property type="match status" value="1"/>
</dbReference>
<keyword evidence="3" id="KW-0325">Glycoprotein</keyword>